<organism evidence="2 3">
    <name type="scientific">Hymenoscyphus albidus</name>
    <dbReference type="NCBI Taxonomy" id="595503"/>
    <lineage>
        <taxon>Eukaryota</taxon>
        <taxon>Fungi</taxon>
        <taxon>Dikarya</taxon>
        <taxon>Ascomycota</taxon>
        <taxon>Pezizomycotina</taxon>
        <taxon>Leotiomycetes</taxon>
        <taxon>Helotiales</taxon>
        <taxon>Helotiaceae</taxon>
        <taxon>Hymenoscyphus</taxon>
    </lineage>
</organism>
<dbReference type="Proteomes" id="UP000701801">
    <property type="component" value="Unassembled WGS sequence"/>
</dbReference>
<gene>
    <name evidence="2" type="ORF">HYALB_00004550</name>
</gene>
<proteinExistence type="predicted"/>
<protein>
    <submittedName>
        <fullName evidence="2">Uncharacterized protein</fullName>
    </submittedName>
</protein>
<feature type="region of interest" description="Disordered" evidence="1">
    <location>
        <begin position="1"/>
        <end position="51"/>
    </location>
</feature>
<dbReference type="EMBL" id="CAJVRM010000714">
    <property type="protein sequence ID" value="CAG8983107.1"/>
    <property type="molecule type" value="Genomic_DNA"/>
</dbReference>
<name>A0A9N9M2V9_9HELO</name>
<evidence type="ECO:0000313" key="3">
    <source>
        <dbReference type="Proteomes" id="UP000701801"/>
    </source>
</evidence>
<comment type="caution">
    <text evidence="2">The sequence shown here is derived from an EMBL/GenBank/DDBJ whole genome shotgun (WGS) entry which is preliminary data.</text>
</comment>
<dbReference type="AlphaFoldDB" id="A0A9N9M2V9"/>
<evidence type="ECO:0000313" key="2">
    <source>
        <dbReference type="EMBL" id="CAG8983107.1"/>
    </source>
</evidence>
<accession>A0A9N9M2V9</accession>
<reference evidence="2" key="1">
    <citation type="submission" date="2021-07" db="EMBL/GenBank/DDBJ databases">
        <authorList>
            <person name="Durling M."/>
        </authorList>
    </citation>
    <scope>NUCLEOTIDE SEQUENCE</scope>
</reference>
<keyword evidence="3" id="KW-1185">Reference proteome</keyword>
<evidence type="ECO:0000256" key="1">
    <source>
        <dbReference type="SAM" id="MobiDB-lite"/>
    </source>
</evidence>
<sequence>MLSMSKKTLAAARNSHSEQPIYKKEFGKTSKRDDEKNRDPNTNTEVFAPESNGYTCCDELEWENYEVDC</sequence>
<feature type="compositionally biased region" description="Basic and acidic residues" evidence="1">
    <location>
        <begin position="21"/>
        <end position="39"/>
    </location>
</feature>